<dbReference type="STRING" id="427683.A5481_06065"/>
<dbReference type="AlphaFoldDB" id="A0A179SHC3"/>
<name>A0A179SHC3_9HYPH</name>
<comment type="caution">
    <text evidence="1">The sequence shown here is derived from an EMBL/GenBank/DDBJ whole genome shotgun (WGS) entry which is preliminary data.</text>
</comment>
<evidence type="ECO:0000313" key="2">
    <source>
        <dbReference type="Proteomes" id="UP000078316"/>
    </source>
</evidence>
<gene>
    <name evidence="1" type="ORF">A5481_06065</name>
</gene>
<reference evidence="1 2" key="1">
    <citation type="submission" date="2016-04" db="EMBL/GenBank/DDBJ databases">
        <authorList>
            <person name="Evans L.H."/>
            <person name="Alamgir A."/>
            <person name="Owens N."/>
            <person name="Weber N.D."/>
            <person name="Virtaneva K."/>
            <person name="Barbian K."/>
            <person name="Babar A."/>
            <person name="Rosenke K."/>
        </authorList>
    </citation>
    <scope>NUCLEOTIDE SEQUENCE [LARGE SCALE GENOMIC DNA]</scope>
    <source>
        <strain evidence="1 2">PMB02</strain>
    </source>
</reference>
<dbReference type="OrthoDB" id="7990212at2"/>
<dbReference type="Proteomes" id="UP000078316">
    <property type="component" value="Unassembled WGS sequence"/>
</dbReference>
<dbReference type="RefSeq" id="WP_048432720.1">
    <property type="nucleotide sequence ID" value="NZ_LWHQ01000011.1"/>
</dbReference>
<dbReference type="InterPro" id="IPR014974">
    <property type="entry name" value="DUF1833"/>
</dbReference>
<sequence>MPIAATRAWEEAAATIDTKERMLPTLEFLHSVFVEDGSPSPIRTVRNTEDMTFRLDGAAPLNPNEQVLFKAIPFGIDYPRIDKLGIEAPVWLDNVNREVARYLEAATKLNEPVIVIFRGYLLSDPDTVGFGPFRLQLRNVKRKSSRLEGALVIADPTKLRVMREIYDQVRFPALLAASGA</sequence>
<protein>
    <recommendedName>
        <fullName evidence="3">DUF1833 domain-containing protein</fullName>
    </recommendedName>
</protein>
<proteinExistence type="predicted"/>
<evidence type="ECO:0000313" key="1">
    <source>
        <dbReference type="EMBL" id="OAS26281.1"/>
    </source>
</evidence>
<dbReference type="Pfam" id="PF08875">
    <property type="entry name" value="DUF1833"/>
    <property type="match status" value="1"/>
</dbReference>
<accession>A0A179SHC3</accession>
<evidence type="ECO:0008006" key="3">
    <source>
        <dbReference type="Google" id="ProtNLM"/>
    </source>
</evidence>
<dbReference type="EMBL" id="LWHQ01000011">
    <property type="protein sequence ID" value="OAS26281.1"/>
    <property type="molecule type" value="Genomic_DNA"/>
</dbReference>
<organism evidence="1 2">
    <name type="scientific">Methylobacterium platani</name>
    <dbReference type="NCBI Taxonomy" id="427683"/>
    <lineage>
        <taxon>Bacteria</taxon>
        <taxon>Pseudomonadati</taxon>
        <taxon>Pseudomonadota</taxon>
        <taxon>Alphaproteobacteria</taxon>
        <taxon>Hyphomicrobiales</taxon>
        <taxon>Methylobacteriaceae</taxon>
        <taxon>Methylobacterium</taxon>
    </lineage>
</organism>